<gene>
    <name evidence="1" type="ORF">HUJ06_013233</name>
</gene>
<evidence type="ECO:0000313" key="2">
    <source>
        <dbReference type="Proteomes" id="UP000607653"/>
    </source>
</evidence>
<comment type="caution">
    <text evidence="1">The sequence shown here is derived from an EMBL/GenBank/DDBJ whole genome shotgun (WGS) entry which is preliminary data.</text>
</comment>
<protein>
    <submittedName>
        <fullName evidence="1">Uncharacterized protein</fullName>
    </submittedName>
</protein>
<organism evidence="1 2">
    <name type="scientific">Nelumbo nucifera</name>
    <name type="common">Sacred lotus</name>
    <dbReference type="NCBI Taxonomy" id="4432"/>
    <lineage>
        <taxon>Eukaryota</taxon>
        <taxon>Viridiplantae</taxon>
        <taxon>Streptophyta</taxon>
        <taxon>Embryophyta</taxon>
        <taxon>Tracheophyta</taxon>
        <taxon>Spermatophyta</taxon>
        <taxon>Magnoliopsida</taxon>
        <taxon>Proteales</taxon>
        <taxon>Nelumbonaceae</taxon>
        <taxon>Nelumbo</taxon>
    </lineage>
</organism>
<reference evidence="1 2" key="1">
    <citation type="journal article" date="2020" name="Mol. Biol. Evol.">
        <title>Distinct Expression and Methylation Patterns for Genes with Different Fates following a Single Whole-Genome Duplication in Flowering Plants.</title>
        <authorList>
            <person name="Shi T."/>
            <person name="Rahmani R.S."/>
            <person name="Gugger P.F."/>
            <person name="Wang M."/>
            <person name="Li H."/>
            <person name="Zhang Y."/>
            <person name="Li Z."/>
            <person name="Wang Q."/>
            <person name="Van de Peer Y."/>
            <person name="Marchal K."/>
            <person name="Chen J."/>
        </authorList>
    </citation>
    <scope>NUCLEOTIDE SEQUENCE [LARGE SCALE GENOMIC DNA]</scope>
    <source>
        <tissue evidence="1">Leaf</tissue>
    </source>
</reference>
<proteinExistence type="predicted"/>
<dbReference type="EMBL" id="DUZY01000005">
    <property type="protein sequence ID" value="DAD38911.1"/>
    <property type="molecule type" value="Genomic_DNA"/>
</dbReference>
<accession>A0A822Z5F1</accession>
<keyword evidence="2" id="KW-1185">Reference proteome</keyword>
<dbReference type="Proteomes" id="UP000607653">
    <property type="component" value="Unassembled WGS sequence"/>
</dbReference>
<evidence type="ECO:0000313" key="1">
    <source>
        <dbReference type="EMBL" id="DAD38911.1"/>
    </source>
</evidence>
<dbReference type="AlphaFoldDB" id="A0A822Z5F1"/>
<sequence length="104" mass="11401">MESLLNRAKSIGLGFSCEELSTQMATAVRKLNEGKERLSADCYYQGCTQGSDVASSEGGQTTHPETCYFEAEGGAHSKTETQTGRGWDQVDKTIPLWKETHCFS</sequence>
<name>A0A822Z5F1_NELNU</name>